<reference evidence="2 3" key="1">
    <citation type="submission" date="2024-09" db="EMBL/GenBank/DDBJ databases">
        <authorList>
            <person name="Lee S.D."/>
        </authorList>
    </citation>
    <scope>NUCLEOTIDE SEQUENCE [LARGE SCALE GENOMIC DNA]</scope>
    <source>
        <strain evidence="2 3">N8-3</strain>
    </source>
</reference>
<dbReference type="SUPFAM" id="SSF56281">
    <property type="entry name" value="Metallo-hydrolase/oxidoreductase"/>
    <property type="match status" value="1"/>
</dbReference>
<dbReference type="InterPro" id="IPR050855">
    <property type="entry name" value="NDM-1-like"/>
</dbReference>
<dbReference type="Pfam" id="PF00753">
    <property type="entry name" value="Lactamase_B"/>
    <property type="match status" value="1"/>
</dbReference>
<dbReference type="PANTHER" id="PTHR42951:SF22">
    <property type="entry name" value="METALLO BETA-LACTAMASE SUPERFAMILY LIPOPROTEIN"/>
    <property type="match status" value="1"/>
</dbReference>
<protein>
    <submittedName>
        <fullName evidence="2">MBL fold metallo-hydrolase</fullName>
    </submittedName>
</protein>
<sequence>MTESATDGLIDFRTAAPVTGSLDVRWIHGVRSKREAADPAIQVHHYDEHTVVLRQSKTVNTEAPFMFLLFGNDRALLLDSGATEDPARFPLRETVDGLIDAWLAEHPRPGYELVVAHTHGHNDHVAGDAQFADRPATTVVPREVEAVQEFFGLTDWLGRPVAFDLGGRVLQLMGTPGHHAASVTTYDPWTGILFTGDTVLPGRLYVKDFPAFTSTLHRLVAFTETHSVTHVLGCHVEMSTRPGQDFPLGAPYQPGEVPPQLTVAQLTAVRDAADSVADRPGVHGFDDFIIYHGMGFTTSLRLLARGLAHRLSPRRRVG</sequence>
<evidence type="ECO:0000259" key="1">
    <source>
        <dbReference type="SMART" id="SM00849"/>
    </source>
</evidence>
<gene>
    <name evidence="2" type="ORF">ACEZDE_03445</name>
</gene>
<organism evidence="2 3">
    <name type="scientific">Streptacidiphilus cavernicola</name>
    <dbReference type="NCBI Taxonomy" id="3342716"/>
    <lineage>
        <taxon>Bacteria</taxon>
        <taxon>Bacillati</taxon>
        <taxon>Actinomycetota</taxon>
        <taxon>Actinomycetes</taxon>
        <taxon>Kitasatosporales</taxon>
        <taxon>Streptomycetaceae</taxon>
        <taxon>Streptacidiphilus</taxon>
    </lineage>
</organism>
<proteinExistence type="predicted"/>
<accession>A0ABV6VQ72</accession>
<dbReference type="InterPro" id="IPR001279">
    <property type="entry name" value="Metallo-B-lactamas"/>
</dbReference>
<dbReference type="SMART" id="SM00849">
    <property type="entry name" value="Lactamase_B"/>
    <property type="match status" value="1"/>
</dbReference>
<dbReference type="Gene3D" id="3.60.15.10">
    <property type="entry name" value="Ribonuclease Z/Hydroxyacylglutathione hydrolase-like"/>
    <property type="match status" value="1"/>
</dbReference>
<name>A0ABV6VQ72_9ACTN</name>
<dbReference type="PANTHER" id="PTHR42951">
    <property type="entry name" value="METALLO-BETA-LACTAMASE DOMAIN-CONTAINING"/>
    <property type="match status" value="1"/>
</dbReference>
<dbReference type="InterPro" id="IPR036866">
    <property type="entry name" value="RibonucZ/Hydroxyglut_hydro"/>
</dbReference>
<feature type="domain" description="Metallo-beta-lactamase" evidence="1">
    <location>
        <begin position="63"/>
        <end position="235"/>
    </location>
</feature>
<evidence type="ECO:0000313" key="3">
    <source>
        <dbReference type="Proteomes" id="UP001592531"/>
    </source>
</evidence>
<comment type="caution">
    <text evidence="2">The sequence shown here is derived from an EMBL/GenBank/DDBJ whole genome shotgun (WGS) entry which is preliminary data.</text>
</comment>
<keyword evidence="3" id="KW-1185">Reference proteome</keyword>
<dbReference type="RefSeq" id="WP_380531862.1">
    <property type="nucleotide sequence ID" value="NZ_JBHFAB010000002.1"/>
</dbReference>
<dbReference type="Proteomes" id="UP001592531">
    <property type="component" value="Unassembled WGS sequence"/>
</dbReference>
<dbReference type="EMBL" id="JBHFAB010000002">
    <property type="protein sequence ID" value="MFC1415701.1"/>
    <property type="molecule type" value="Genomic_DNA"/>
</dbReference>
<evidence type="ECO:0000313" key="2">
    <source>
        <dbReference type="EMBL" id="MFC1415701.1"/>
    </source>
</evidence>